<feature type="region of interest" description="Disordered" evidence="8">
    <location>
        <begin position="418"/>
        <end position="438"/>
    </location>
</feature>
<dbReference type="PANTHER" id="PTHR45626">
    <property type="entry name" value="TRANSCRIPTION TERMINATION FACTOR 2-RELATED"/>
    <property type="match status" value="1"/>
</dbReference>
<accession>A0A2I0IJD6</accession>
<sequence>MQRVKEIEPSVEEMMKEEKQSPSCLDCLVTVKRTLTSTGARISAQVKEKPHLEAESLSGSELKTHPEIRPVKEEVTLENWDMPVGDVRAGKSELKEEPLEFGADEKVDRTGRFDVEREALEKKSAEITTISDEEKVKVKPQNDQQIVPWGMSYAGPSLKDPEGYRGRGHVGGERKKEELNRVDAIEAVPFSRAKPRLTHEGHDPSFGRYDQKPTSVKKAVEDRCLSCAVIEDGDFDVEPDWLFVGGEVVNGLSTTKGRKLVDNEIVHFKFSMTTSYRNNAQWIVRFSTKRHGEIGRLPMEWAKCVIPMVRSTKVKVLGRCVTAPENLQMMQEVIVYVSFYIHCSILRERVTSSWRLDGPSNIDSTIYPLLNLFKLLNIKPYQKAEFTPEELDSRKRLLNLNGDANVAVSALPASKRIKGTQQYSSAPKQDDEQSISESSLNKIVGAAEVYDLEEKEPPRTLTRAPSIYVNIFSGEATTQFPTAMQMARGGILADAMGLGKTDMTIALILSRPGRGSSEYQRAGPRRGKGSTLIICPMALLSQWKDGQESIFHRVEWYRVVLDEAHTIKSSKTQVAQAAFTLLSHCRWCLTGTPLQNNLEDLYSLLCFLHVEPWCNWAW</sequence>
<evidence type="ECO:0000313" key="11">
    <source>
        <dbReference type="Proteomes" id="UP000233551"/>
    </source>
</evidence>
<reference evidence="10 11" key="1">
    <citation type="submission" date="2017-11" db="EMBL/GenBank/DDBJ databases">
        <title>De-novo sequencing of pomegranate (Punica granatum L.) genome.</title>
        <authorList>
            <person name="Akparov Z."/>
            <person name="Amiraslanov A."/>
            <person name="Hajiyeva S."/>
            <person name="Abbasov M."/>
            <person name="Kaur K."/>
            <person name="Hamwieh A."/>
            <person name="Solovyev V."/>
            <person name="Salamov A."/>
            <person name="Braich B."/>
            <person name="Kosarev P."/>
            <person name="Mahmoud A."/>
            <person name="Hajiyev E."/>
            <person name="Babayeva S."/>
            <person name="Izzatullayeva V."/>
            <person name="Mammadov A."/>
            <person name="Mammadov A."/>
            <person name="Sharifova S."/>
            <person name="Ojaghi J."/>
            <person name="Eynullazada K."/>
            <person name="Bayramov B."/>
            <person name="Abdulazimova A."/>
            <person name="Shahmuradov I."/>
        </authorList>
    </citation>
    <scope>NUCLEOTIDE SEQUENCE [LARGE SCALE GENOMIC DNA]</scope>
    <source>
        <strain evidence="11">cv. AG2017</strain>
        <tissue evidence="10">Leaf</tissue>
    </source>
</reference>
<dbReference type="GO" id="GO:0008094">
    <property type="term" value="F:ATP-dependent activity, acting on DNA"/>
    <property type="evidence" value="ECO:0007669"/>
    <property type="project" value="TreeGrafter"/>
</dbReference>
<dbReference type="GO" id="GO:0003676">
    <property type="term" value="F:nucleic acid binding"/>
    <property type="evidence" value="ECO:0007669"/>
    <property type="project" value="InterPro"/>
</dbReference>
<dbReference type="STRING" id="22663.A0A2I0IJD6"/>
<gene>
    <name evidence="10" type="ORF">CRG98_035483</name>
</gene>
<keyword evidence="3" id="KW-0547">Nucleotide-binding</keyword>
<dbReference type="SMART" id="SM00910">
    <property type="entry name" value="HIRAN"/>
    <property type="match status" value="1"/>
</dbReference>
<dbReference type="GO" id="GO:0016818">
    <property type="term" value="F:hydrolase activity, acting on acid anhydrides, in phosphorus-containing anhydrides"/>
    <property type="evidence" value="ECO:0007669"/>
    <property type="project" value="InterPro"/>
</dbReference>
<evidence type="ECO:0000313" key="10">
    <source>
        <dbReference type="EMBL" id="PKI44139.1"/>
    </source>
</evidence>
<dbReference type="GO" id="GO:0005634">
    <property type="term" value="C:nucleus"/>
    <property type="evidence" value="ECO:0007669"/>
    <property type="project" value="UniProtKB-SubCell"/>
</dbReference>
<comment type="caution">
    <text evidence="10">The sequence shown here is derived from an EMBL/GenBank/DDBJ whole genome shotgun (WGS) entry which is preliminary data.</text>
</comment>
<organism evidence="10 11">
    <name type="scientific">Punica granatum</name>
    <name type="common">Pomegranate</name>
    <dbReference type="NCBI Taxonomy" id="22663"/>
    <lineage>
        <taxon>Eukaryota</taxon>
        <taxon>Viridiplantae</taxon>
        <taxon>Streptophyta</taxon>
        <taxon>Embryophyta</taxon>
        <taxon>Tracheophyta</taxon>
        <taxon>Spermatophyta</taxon>
        <taxon>Magnoliopsida</taxon>
        <taxon>eudicotyledons</taxon>
        <taxon>Gunneridae</taxon>
        <taxon>Pentapetalae</taxon>
        <taxon>rosids</taxon>
        <taxon>malvids</taxon>
        <taxon>Myrtales</taxon>
        <taxon>Lythraceae</taxon>
        <taxon>Punica</taxon>
    </lineage>
</organism>
<feature type="region of interest" description="Disordered" evidence="8">
    <location>
        <begin position="42"/>
        <end position="70"/>
    </location>
</feature>
<feature type="compositionally biased region" description="Basic and acidic residues" evidence="8">
    <location>
        <begin position="1"/>
        <end position="20"/>
    </location>
</feature>
<dbReference type="GO" id="GO:0005524">
    <property type="term" value="F:ATP binding"/>
    <property type="evidence" value="ECO:0007669"/>
    <property type="project" value="UniProtKB-KW"/>
</dbReference>
<dbReference type="Proteomes" id="UP000233551">
    <property type="component" value="Unassembled WGS sequence"/>
</dbReference>
<evidence type="ECO:0000256" key="8">
    <source>
        <dbReference type="SAM" id="MobiDB-lite"/>
    </source>
</evidence>
<evidence type="ECO:0000256" key="4">
    <source>
        <dbReference type="ARBA" id="ARBA00022801"/>
    </source>
</evidence>
<dbReference type="InterPro" id="IPR027417">
    <property type="entry name" value="P-loop_NTPase"/>
</dbReference>
<keyword evidence="6" id="KW-0067">ATP-binding</keyword>
<evidence type="ECO:0000256" key="2">
    <source>
        <dbReference type="ARBA" id="ARBA00022723"/>
    </source>
</evidence>
<comment type="subcellular location">
    <subcellularLocation>
        <location evidence="1">Nucleus</location>
    </subcellularLocation>
</comment>
<feature type="domain" description="Helicase ATP-binding" evidence="9">
    <location>
        <begin position="498"/>
        <end position="611"/>
    </location>
</feature>
<dbReference type="PANTHER" id="PTHR45626:SF22">
    <property type="entry name" value="DNA REPAIR PROTEIN RAD5"/>
    <property type="match status" value="1"/>
</dbReference>
<keyword evidence="5" id="KW-0862">Zinc</keyword>
<dbReference type="Pfam" id="PF00176">
    <property type="entry name" value="SNF2-rel_dom"/>
    <property type="match status" value="2"/>
</dbReference>
<dbReference type="Gene3D" id="3.40.50.10810">
    <property type="entry name" value="Tandem AAA-ATPase domain"/>
    <property type="match status" value="2"/>
</dbReference>
<dbReference type="InterPro" id="IPR014905">
    <property type="entry name" value="HIRAN"/>
</dbReference>
<dbReference type="GO" id="GO:0008270">
    <property type="term" value="F:zinc ion binding"/>
    <property type="evidence" value="ECO:0007669"/>
    <property type="project" value="InterPro"/>
</dbReference>
<feature type="region of interest" description="Disordered" evidence="8">
    <location>
        <begin position="1"/>
        <end position="22"/>
    </location>
</feature>
<dbReference type="CDD" id="cd18008">
    <property type="entry name" value="DEXDc_SHPRH-like"/>
    <property type="match status" value="1"/>
</dbReference>
<name>A0A2I0IJD6_PUNGR</name>
<dbReference type="EMBL" id="PGOL01002944">
    <property type="protein sequence ID" value="PKI44139.1"/>
    <property type="molecule type" value="Genomic_DNA"/>
</dbReference>
<keyword evidence="2" id="KW-0479">Metal-binding</keyword>
<proteinExistence type="predicted"/>
<evidence type="ECO:0000256" key="3">
    <source>
        <dbReference type="ARBA" id="ARBA00022741"/>
    </source>
</evidence>
<evidence type="ECO:0000256" key="5">
    <source>
        <dbReference type="ARBA" id="ARBA00022833"/>
    </source>
</evidence>
<dbReference type="SUPFAM" id="SSF52540">
    <property type="entry name" value="P-loop containing nucleoside triphosphate hydrolases"/>
    <property type="match status" value="1"/>
</dbReference>
<dbReference type="InterPro" id="IPR038718">
    <property type="entry name" value="SNF2-like_sf"/>
</dbReference>
<dbReference type="InterPro" id="IPR014001">
    <property type="entry name" value="Helicase_ATP-bd"/>
</dbReference>
<dbReference type="AlphaFoldDB" id="A0A2I0IJD6"/>
<dbReference type="PROSITE" id="PS51192">
    <property type="entry name" value="HELICASE_ATP_BIND_1"/>
    <property type="match status" value="1"/>
</dbReference>
<dbReference type="InterPro" id="IPR050628">
    <property type="entry name" value="SNF2_RAD54_helicase_TF"/>
</dbReference>
<keyword evidence="11" id="KW-1185">Reference proteome</keyword>
<protein>
    <recommendedName>
        <fullName evidence="9">Helicase ATP-binding domain-containing protein</fullName>
    </recommendedName>
</protein>
<feature type="compositionally biased region" description="Basic and acidic residues" evidence="8">
    <location>
        <begin position="159"/>
        <end position="173"/>
    </location>
</feature>
<evidence type="ECO:0000256" key="1">
    <source>
        <dbReference type="ARBA" id="ARBA00004123"/>
    </source>
</evidence>
<keyword evidence="7" id="KW-0539">Nucleus</keyword>
<evidence type="ECO:0000259" key="9">
    <source>
        <dbReference type="PROSITE" id="PS51192"/>
    </source>
</evidence>
<dbReference type="Pfam" id="PF08797">
    <property type="entry name" value="HIRAN"/>
    <property type="match status" value="1"/>
</dbReference>
<feature type="region of interest" description="Disordered" evidence="8">
    <location>
        <begin position="147"/>
        <end position="173"/>
    </location>
</feature>
<keyword evidence="4" id="KW-0378">Hydrolase</keyword>
<evidence type="ECO:0000256" key="6">
    <source>
        <dbReference type="ARBA" id="ARBA00022840"/>
    </source>
</evidence>
<dbReference type="InterPro" id="IPR000330">
    <property type="entry name" value="SNF2_N"/>
</dbReference>
<evidence type="ECO:0000256" key="7">
    <source>
        <dbReference type="ARBA" id="ARBA00023242"/>
    </source>
</evidence>
<dbReference type="GO" id="GO:0006281">
    <property type="term" value="P:DNA repair"/>
    <property type="evidence" value="ECO:0007669"/>
    <property type="project" value="TreeGrafter"/>
</dbReference>